<evidence type="ECO:0000256" key="1">
    <source>
        <dbReference type="SAM" id="MobiDB-lite"/>
    </source>
</evidence>
<dbReference type="InterPro" id="IPR023869">
    <property type="entry name" value="tRNA_Adeno_NH3ase_assoc_put"/>
</dbReference>
<sequence length="191" mass="20225">MGAQSTGRDGGDGRGSAASGAGSASWDSSDDLEGFGVAVVLEESRWKVVALASRALVSLTDAERELREMRSEGAYFGLLNVDDEFLIVARPAPAGTRLLLSDATAALDYDIAADVLERLNIDLPDLDPDEIDDVEPWEEGDGAILADLGMQEPVLAVIVGDSSLYPDEQITQIAQTLGFGSQLTAVLERSR</sequence>
<protein>
    <submittedName>
        <fullName evidence="2">tRNA adenosine deaminase</fullName>
    </submittedName>
</protein>
<dbReference type="RefSeq" id="WP_010840076.1">
    <property type="nucleotide sequence ID" value="NZ_QRCM01000001.1"/>
</dbReference>
<dbReference type="Proteomes" id="UP000471120">
    <property type="component" value="Unassembled WGS sequence"/>
</dbReference>
<dbReference type="NCBIfam" id="TIGR03941">
    <property type="entry name" value="tRNA_deam_assoc"/>
    <property type="match status" value="1"/>
</dbReference>
<evidence type="ECO:0000313" key="2">
    <source>
        <dbReference type="EMBL" id="TXG89430.1"/>
    </source>
</evidence>
<feature type="compositionally biased region" description="Low complexity" evidence="1">
    <location>
        <begin position="15"/>
        <end position="27"/>
    </location>
</feature>
<reference evidence="2 3" key="1">
    <citation type="submission" date="2018-07" db="EMBL/GenBank/DDBJ databases">
        <title>Genome sequence of Rhodococcus rhodnii ATCC 35071 from Rhodnius prolixus.</title>
        <authorList>
            <person name="Patel V."/>
            <person name="Vogel K.J."/>
        </authorList>
    </citation>
    <scope>NUCLEOTIDE SEQUENCE [LARGE SCALE GENOMIC DNA]</scope>
    <source>
        <strain evidence="2 3">ATCC 35071</strain>
    </source>
</reference>
<organism evidence="2 3">
    <name type="scientific">Rhodococcus rhodnii</name>
    <dbReference type="NCBI Taxonomy" id="38312"/>
    <lineage>
        <taxon>Bacteria</taxon>
        <taxon>Bacillati</taxon>
        <taxon>Actinomycetota</taxon>
        <taxon>Actinomycetes</taxon>
        <taxon>Mycobacteriales</taxon>
        <taxon>Nocardiaceae</taxon>
        <taxon>Rhodococcus</taxon>
    </lineage>
</organism>
<proteinExistence type="predicted"/>
<feature type="region of interest" description="Disordered" evidence="1">
    <location>
        <begin position="1"/>
        <end position="30"/>
    </location>
</feature>
<gene>
    <name evidence="2" type="ORF">DW322_03245</name>
</gene>
<name>A0A6P2CBZ9_9NOCA</name>
<comment type="caution">
    <text evidence="2">The sequence shown here is derived from an EMBL/GenBank/DDBJ whole genome shotgun (WGS) entry which is preliminary data.</text>
</comment>
<evidence type="ECO:0000313" key="3">
    <source>
        <dbReference type="Proteomes" id="UP000471120"/>
    </source>
</evidence>
<dbReference type="AlphaFoldDB" id="A0A6P2CBZ9"/>
<accession>A0A6P2CBZ9</accession>
<dbReference type="EMBL" id="QRCM01000001">
    <property type="protein sequence ID" value="TXG89430.1"/>
    <property type="molecule type" value="Genomic_DNA"/>
</dbReference>